<evidence type="ECO:0000256" key="6">
    <source>
        <dbReference type="SAM" id="SignalP"/>
    </source>
</evidence>
<evidence type="ECO:0000313" key="9">
    <source>
        <dbReference type="Proteomes" id="UP000318478"/>
    </source>
</evidence>
<name>A0A5C5ZFD0_9BACT</name>
<evidence type="ECO:0000256" key="3">
    <source>
        <dbReference type="ARBA" id="ARBA00023157"/>
    </source>
</evidence>
<feature type="chain" id="PRO_5022712875" evidence="6">
    <location>
        <begin position="22"/>
        <end position="239"/>
    </location>
</feature>
<organism evidence="8 9">
    <name type="scientific">Posidoniimonas polymericola</name>
    <dbReference type="NCBI Taxonomy" id="2528002"/>
    <lineage>
        <taxon>Bacteria</taxon>
        <taxon>Pseudomonadati</taxon>
        <taxon>Planctomycetota</taxon>
        <taxon>Planctomycetia</taxon>
        <taxon>Pirellulales</taxon>
        <taxon>Lacipirellulaceae</taxon>
        <taxon>Posidoniimonas</taxon>
    </lineage>
</organism>
<feature type="signal peptide" evidence="6">
    <location>
        <begin position="1"/>
        <end position="21"/>
    </location>
</feature>
<dbReference type="Pfam" id="PF00052">
    <property type="entry name" value="Laminin_B"/>
    <property type="match status" value="1"/>
</dbReference>
<dbReference type="PROSITE" id="PS51115">
    <property type="entry name" value="LAMININ_IVA"/>
    <property type="match status" value="1"/>
</dbReference>
<keyword evidence="2" id="KW-0677">Repeat</keyword>
<keyword evidence="3" id="KW-1015">Disulfide bond</keyword>
<reference evidence="8 9" key="1">
    <citation type="submission" date="2019-02" db="EMBL/GenBank/DDBJ databases">
        <title>Deep-cultivation of Planctomycetes and their phenomic and genomic characterization uncovers novel biology.</title>
        <authorList>
            <person name="Wiegand S."/>
            <person name="Jogler M."/>
            <person name="Boedeker C."/>
            <person name="Pinto D."/>
            <person name="Vollmers J."/>
            <person name="Rivas-Marin E."/>
            <person name="Kohn T."/>
            <person name="Peeters S.H."/>
            <person name="Heuer A."/>
            <person name="Rast P."/>
            <person name="Oberbeckmann S."/>
            <person name="Bunk B."/>
            <person name="Jeske O."/>
            <person name="Meyerdierks A."/>
            <person name="Storesund J.E."/>
            <person name="Kallscheuer N."/>
            <person name="Luecker S."/>
            <person name="Lage O.M."/>
            <person name="Pohl T."/>
            <person name="Merkel B.J."/>
            <person name="Hornburger P."/>
            <person name="Mueller R.-W."/>
            <person name="Bruemmer F."/>
            <person name="Labrenz M."/>
            <person name="Spormann A.M."/>
            <person name="Op Den Camp H."/>
            <person name="Overmann J."/>
            <person name="Amann R."/>
            <person name="Jetten M.S.M."/>
            <person name="Mascher T."/>
            <person name="Medema M.H."/>
            <person name="Devos D.P."/>
            <person name="Kaster A.-K."/>
            <person name="Ovreas L."/>
            <person name="Rohde M."/>
            <person name="Galperin M.Y."/>
            <person name="Jogler C."/>
        </authorList>
    </citation>
    <scope>NUCLEOTIDE SEQUENCE [LARGE SCALE GENOMIC DNA]</scope>
    <source>
        <strain evidence="8 9">Pla123a</strain>
    </source>
</reference>
<dbReference type="EMBL" id="SJPO01000001">
    <property type="protein sequence ID" value="TWT85263.1"/>
    <property type="molecule type" value="Genomic_DNA"/>
</dbReference>
<dbReference type="AlphaFoldDB" id="A0A5C5ZFD0"/>
<gene>
    <name evidence="8" type="ORF">Pla123a_00700</name>
</gene>
<dbReference type="RefSeq" id="WP_197527550.1">
    <property type="nucleotide sequence ID" value="NZ_SJPO01000001.1"/>
</dbReference>
<sequence precursor="true">MKAVAALLFSLAALTSAGAHAASSTFDVDDEGWTIIGDAQSGTGSPDYLAAGGNPGGHIAAADNVLGGTWYFQAPAKFHGDFSFAYGADLTFDLMQSSISSQFDDEDVILRGGGLFLTYDTSMNPGVAWTSYSVPLEETAGWTVGGSSPAAAPTAAEMMQVLSDLTDLQIRGEYRSGSDTGSLDNVALIPAPGGLSLAAAGLALAVRGGRRRGAQLARAPATRQEPSPTGAAVSQRTAN</sequence>
<keyword evidence="1 6" id="KW-0732">Signal</keyword>
<protein>
    <submittedName>
        <fullName evidence="8">Laminin B (Domain IV)</fullName>
    </submittedName>
</protein>
<dbReference type="InterPro" id="IPR000034">
    <property type="entry name" value="Laminin_IV"/>
</dbReference>
<evidence type="ECO:0000259" key="7">
    <source>
        <dbReference type="PROSITE" id="PS51115"/>
    </source>
</evidence>
<feature type="compositionally biased region" description="Polar residues" evidence="5">
    <location>
        <begin position="224"/>
        <end position="239"/>
    </location>
</feature>
<proteinExistence type="predicted"/>
<comment type="caution">
    <text evidence="8">The sequence shown here is derived from an EMBL/GenBank/DDBJ whole genome shotgun (WGS) entry which is preliminary data.</text>
</comment>
<evidence type="ECO:0000256" key="5">
    <source>
        <dbReference type="SAM" id="MobiDB-lite"/>
    </source>
</evidence>
<feature type="region of interest" description="Disordered" evidence="5">
    <location>
        <begin position="213"/>
        <end position="239"/>
    </location>
</feature>
<evidence type="ECO:0000256" key="2">
    <source>
        <dbReference type="ARBA" id="ARBA00022737"/>
    </source>
</evidence>
<keyword evidence="4" id="KW-0325">Glycoprotein</keyword>
<evidence type="ECO:0000256" key="1">
    <source>
        <dbReference type="ARBA" id="ARBA00022729"/>
    </source>
</evidence>
<accession>A0A5C5ZFD0</accession>
<keyword evidence="9" id="KW-1185">Reference proteome</keyword>
<dbReference type="SMART" id="SM00281">
    <property type="entry name" value="LamB"/>
    <property type="match status" value="1"/>
</dbReference>
<evidence type="ECO:0000313" key="8">
    <source>
        <dbReference type="EMBL" id="TWT85263.1"/>
    </source>
</evidence>
<evidence type="ECO:0000256" key="4">
    <source>
        <dbReference type="ARBA" id="ARBA00023180"/>
    </source>
</evidence>
<dbReference type="Proteomes" id="UP000318478">
    <property type="component" value="Unassembled WGS sequence"/>
</dbReference>
<feature type="domain" description="Laminin IV type A" evidence="7">
    <location>
        <begin position="28"/>
        <end position="208"/>
    </location>
</feature>